<dbReference type="RefSeq" id="XP_033603106.1">
    <property type="nucleotide sequence ID" value="XM_033748853.1"/>
</dbReference>
<feature type="compositionally biased region" description="Basic and acidic residues" evidence="2">
    <location>
        <begin position="347"/>
        <end position="356"/>
    </location>
</feature>
<evidence type="ECO:0000256" key="1">
    <source>
        <dbReference type="ARBA" id="ARBA00023242"/>
    </source>
</evidence>
<feature type="region of interest" description="Disordered" evidence="2">
    <location>
        <begin position="76"/>
        <end position="109"/>
    </location>
</feature>
<feature type="compositionally biased region" description="Basic residues" evidence="2">
    <location>
        <begin position="330"/>
        <end position="346"/>
    </location>
</feature>
<dbReference type="GO" id="GO:0008270">
    <property type="term" value="F:zinc ion binding"/>
    <property type="evidence" value="ECO:0007669"/>
    <property type="project" value="InterPro"/>
</dbReference>
<dbReference type="InterPro" id="IPR001138">
    <property type="entry name" value="Zn2Cys6_DnaBD"/>
</dbReference>
<keyword evidence="1" id="KW-0539">Nucleus</keyword>
<reference evidence="3" key="1">
    <citation type="journal article" date="2020" name="Stud. Mycol.">
        <title>101 Dothideomycetes genomes: a test case for predicting lifestyles and emergence of pathogens.</title>
        <authorList>
            <person name="Haridas S."/>
            <person name="Albert R."/>
            <person name="Binder M."/>
            <person name="Bloem J."/>
            <person name="Labutti K."/>
            <person name="Salamov A."/>
            <person name="Andreopoulos B."/>
            <person name="Baker S."/>
            <person name="Barry K."/>
            <person name="Bills G."/>
            <person name="Bluhm B."/>
            <person name="Cannon C."/>
            <person name="Castanera R."/>
            <person name="Culley D."/>
            <person name="Daum C."/>
            <person name="Ezra D."/>
            <person name="Gonzalez J."/>
            <person name="Henrissat B."/>
            <person name="Kuo A."/>
            <person name="Liang C."/>
            <person name="Lipzen A."/>
            <person name="Lutzoni F."/>
            <person name="Magnuson J."/>
            <person name="Mondo S."/>
            <person name="Nolan M."/>
            <person name="Ohm R."/>
            <person name="Pangilinan J."/>
            <person name="Park H.-J."/>
            <person name="Ramirez L."/>
            <person name="Alfaro M."/>
            <person name="Sun H."/>
            <person name="Tritt A."/>
            <person name="Yoshinaga Y."/>
            <person name="Zwiers L.-H."/>
            <person name="Turgeon B."/>
            <person name="Goodwin S."/>
            <person name="Spatafora J."/>
            <person name="Crous P."/>
            <person name="Grigoriev I."/>
        </authorList>
    </citation>
    <scope>NUCLEOTIDE SEQUENCE</scope>
    <source>
        <strain evidence="3">CBS 121739</strain>
    </source>
</reference>
<dbReference type="GeneID" id="54489907"/>
<dbReference type="InterPro" id="IPR052973">
    <property type="entry name" value="Fungal_sec-metab_reg_TF"/>
</dbReference>
<sequence>MTDQGAASPDEEISWSMVQGQGSSWNYSGTYMGTWVPVSSYSPSQAFLPSYTTREHEWEASLPVTSDATYTSATDANLRGHDYTGSVSLPIRGHESSNSEPSHSGDPLDSVAWDSRVVVERQAYHSPSSTLCFGDGQQSRLLVRSNSVTHGYHQHNVRDGAFLVHSHTVDRQGQDNPDDSLRRLTMTTEVGHVDHGAPQNYSSTYTSMTPSFVSVGNSEPYAPFNMDETQSGINFQTITGIQQSHYQPLVAGPVPSSSSWQNISSPHDSPYGTEELVIDSPPSNENRSPSISAEAGLAHDSKVEQAEEPAEPQPLKGDPRYQNGPSRSSAHFKKRQPKSKVSKRQGKLTDEGRAKAAEMRKTGRCLRCKMYKLGCDGNNPCQRCTKVAGSARSFLEPCTRADLADHSMIRHCNARFRQQNAEFIRYNFIRVDEPLPTVEVHWFLPGNVQVHGHHVTVQYGQYNVDKTLAMDTTTYHISGRQPITTQPFAIYNTSKLVDDMSRLIQAAQPSVEKWIVSQYRDDPLNHLTFLEACRYRDKSGSRIVALALRIQCGAIMSQGYGSVFGGDPTQFRRVDYISSSPSDYESYNRGMDTPLPQAMGHQFDVAILKYINELQVELVKGLKSKIFGSGAKPWYEIFLTCFVLLSNLEYIHDGASTYARSKMKTALESQVTFVIKTQIDKWKLSARILLQHFRCVLKGFVPFHIARQQLPQVKKEAKLDGEATLYIQQALQLLDKQAAYYTDLDGSRTGGASQKGRWIHQLFTQSYRQT</sequence>
<proteinExistence type="predicted"/>
<keyword evidence="4" id="KW-1185">Reference proteome</keyword>
<evidence type="ECO:0000313" key="4">
    <source>
        <dbReference type="Proteomes" id="UP000799437"/>
    </source>
</evidence>
<dbReference type="OrthoDB" id="5362630at2759"/>
<feature type="compositionally biased region" description="Polar residues" evidence="2">
    <location>
        <begin position="281"/>
        <end position="291"/>
    </location>
</feature>
<gene>
    <name evidence="3" type="ORF">EJ05DRAFT_525789</name>
</gene>
<dbReference type="Gene3D" id="4.10.240.10">
    <property type="entry name" value="Zn(2)-C6 fungal-type DNA-binding domain"/>
    <property type="match status" value="1"/>
</dbReference>
<dbReference type="CDD" id="cd00067">
    <property type="entry name" value="GAL4"/>
    <property type="match status" value="1"/>
</dbReference>
<dbReference type="AlphaFoldDB" id="A0A6A6WDL1"/>
<feature type="compositionally biased region" description="Low complexity" evidence="2">
    <location>
        <begin position="256"/>
        <end position="265"/>
    </location>
</feature>
<name>A0A6A6WDL1_9PEZI</name>
<organism evidence="3 4">
    <name type="scientific">Pseudovirgaria hyperparasitica</name>
    <dbReference type="NCBI Taxonomy" id="470096"/>
    <lineage>
        <taxon>Eukaryota</taxon>
        <taxon>Fungi</taxon>
        <taxon>Dikarya</taxon>
        <taxon>Ascomycota</taxon>
        <taxon>Pezizomycotina</taxon>
        <taxon>Dothideomycetes</taxon>
        <taxon>Dothideomycetes incertae sedis</taxon>
        <taxon>Acrospermales</taxon>
        <taxon>Acrospermaceae</taxon>
        <taxon>Pseudovirgaria</taxon>
    </lineage>
</organism>
<feature type="region of interest" description="Disordered" evidence="2">
    <location>
        <begin position="248"/>
        <end position="356"/>
    </location>
</feature>
<dbReference type="PANTHER" id="PTHR35392">
    <property type="entry name" value="ZN(II)2CYS6 TRANSCRIPTION FACTOR (EUROFUNG)-RELATED-RELATED"/>
    <property type="match status" value="1"/>
</dbReference>
<dbReference type="Proteomes" id="UP000799437">
    <property type="component" value="Unassembled WGS sequence"/>
</dbReference>
<dbReference type="GO" id="GO:0000981">
    <property type="term" value="F:DNA-binding transcription factor activity, RNA polymerase II-specific"/>
    <property type="evidence" value="ECO:0007669"/>
    <property type="project" value="InterPro"/>
</dbReference>
<accession>A0A6A6WDL1</accession>
<dbReference type="InterPro" id="IPR036864">
    <property type="entry name" value="Zn2-C6_fun-type_DNA-bd_sf"/>
</dbReference>
<evidence type="ECO:0008006" key="5">
    <source>
        <dbReference type="Google" id="ProtNLM"/>
    </source>
</evidence>
<evidence type="ECO:0000313" key="3">
    <source>
        <dbReference type="EMBL" id="KAF2760655.1"/>
    </source>
</evidence>
<dbReference type="EMBL" id="ML996568">
    <property type="protein sequence ID" value="KAF2760655.1"/>
    <property type="molecule type" value="Genomic_DNA"/>
</dbReference>
<evidence type="ECO:0000256" key="2">
    <source>
        <dbReference type="SAM" id="MobiDB-lite"/>
    </source>
</evidence>
<protein>
    <recommendedName>
        <fullName evidence="5">Zn(2)-C6 fungal-type domain-containing protein</fullName>
    </recommendedName>
</protein>